<dbReference type="HOGENOM" id="CLU_133067_0_2_9"/>
<evidence type="ECO:0000256" key="7">
    <source>
        <dbReference type="RuleBase" id="RU003942"/>
    </source>
</evidence>
<dbReference type="Pfam" id="PF00893">
    <property type="entry name" value="Multi_Drug_Res"/>
    <property type="match status" value="1"/>
</dbReference>
<keyword evidence="2" id="KW-0813">Transport</keyword>
<dbReference type="GeneID" id="93643629"/>
<dbReference type="AlphaFoldDB" id="A0A0B6ARJ1"/>
<dbReference type="SUPFAM" id="SSF103481">
    <property type="entry name" value="Multidrug resistance efflux transporter EmrE"/>
    <property type="match status" value="1"/>
</dbReference>
<dbReference type="InterPro" id="IPR037185">
    <property type="entry name" value="EmrE-like"/>
</dbReference>
<keyword evidence="5" id="KW-1133">Transmembrane helix</keyword>
<name>A0A0B6ARJ1_PRIM2</name>
<comment type="similarity">
    <text evidence="7">Belongs to the drug/metabolite transporter (DMT) superfamily. Small multidrug resistance (SMR) (TC 2.A.7.1) family.</text>
</comment>
<evidence type="ECO:0000313" key="8">
    <source>
        <dbReference type="EMBL" id="AJI23772.1"/>
    </source>
</evidence>
<organism evidence="8 9">
    <name type="scientific">Priestia megaterium (strain ATCC 14581 / DSM 32 / CCUG 1817 / JCM 2506 / NBRC 15308 / NCIMB 9376 / NCTC 10342 / NRRL B-14308 / VKM B-512 / Ford 19)</name>
    <name type="common">Bacillus megaterium</name>
    <dbReference type="NCBI Taxonomy" id="1348623"/>
    <lineage>
        <taxon>Bacteria</taxon>
        <taxon>Bacillati</taxon>
        <taxon>Bacillota</taxon>
        <taxon>Bacilli</taxon>
        <taxon>Bacillales</taxon>
        <taxon>Bacillaceae</taxon>
        <taxon>Priestia</taxon>
    </lineage>
</organism>
<evidence type="ECO:0000256" key="6">
    <source>
        <dbReference type="ARBA" id="ARBA00023136"/>
    </source>
</evidence>
<reference evidence="8 9" key="1">
    <citation type="journal article" date="2015" name="Genome Announc.">
        <title>Complete genome sequences for 35 biothreat assay-relevant bacillus species.</title>
        <authorList>
            <person name="Johnson S.L."/>
            <person name="Daligault H.E."/>
            <person name="Davenport K.W."/>
            <person name="Jaissle J."/>
            <person name="Frey K.G."/>
            <person name="Ladner J.T."/>
            <person name="Broomall S.M."/>
            <person name="Bishop-Lilly K.A."/>
            <person name="Bruce D.C."/>
            <person name="Gibbons H.S."/>
            <person name="Coyne S.R."/>
            <person name="Lo C.C."/>
            <person name="Meincke L."/>
            <person name="Munk A.C."/>
            <person name="Koroleva G.I."/>
            <person name="Rosenzweig C.N."/>
            <person name="Palacios G.F."/>
            <person name="Redden C.L."/>
            <person name="Minogue T.D."/>
            <person name="Chain P.S."/>
        </authorList>
    </citation>
    <scope>NUCLEOTIDE SEQUENCE [LARGE SCALE GENOMIC DNA]</scope>
    <source>
        <strain evidence="9">ATCC 14581 / DSM 32 / JCM 2506 / NBRC 15308 / NCIMB 9376 / NCTC 10342 / NRRL B-14308 / VKM B-512</strain>
    </source>
</reference>
<dbReference type="PANTHER" id="PTHR30561">
    <property type="entry name" value="SMR FAMILY PROTON-DEPENDENT DRUG EFFLUX TRANSPORTER SUGE"/>
    <property type="match status" value="1"/>
</dbReference>
<evidence type="ECO:0000256" key="3">
    <source>
        <dbReference type="ARBA" id="ARBA00022475"/>
    </source>
</evidence>
<dbReference type="InterPro" id="IPR000390">
    <property type="entry name" value="Small_drug/metabolite_transptr"/>
</dbReference>
<evidence type="ECO:0000256" key="4">
    <source>
        <dbReference type="ARBA" id="ARBA00022692"/>
    </source>
</evidence>
<gene>
    <name evidence="8" type="primary">qacC</name>
    <name evidence="8" type="ORF">BG04_107</name>
</gene>
<evidence type="ECO:0000313" key="9">
    <source>
        <dbReference type="Proteomes" id="UP000031829"/>
    </source>
</evidence>
<comment type="subcellular location">
    <subcellularLocation>
        <location evidence="1 7">Cell membrane</location>
        <topology evidence="1 7">Multi-pass membrane protein</topology>
    </subcellularLocation>
</comment>
<keyword evidence="4 7" id="KW-0812">Transmembrane</keyword>
<protein>
    <submittedName>
        <fullName evidence="8">Quaternary ammonium compound-resistance protein qacC</fullName>
    </submittedName>
</protein>
<dbReference type="Proteomes" id="UP000031829">
    <property type="component" value="Chromosome"/>
</dbReference>
<dbReference type="KEGG" id="bmeg:BG04_107"/>
<dbReference type="FunFam" id="1.10.3730.20:FF:000001">
    <property type="entry name" value="Quaternary ammonium compound resistance transporter SugE"/>
    <property type="match status" value="1"/>
</dbReference>
<dbReference type="EMBL" id="CP009920">
    <property type="protein sequence ID" value="AJI23772.1"/>
    <property type="molecule type" value="Genomic_DNA"/>
</dbReference>
<dbReference type="RefSeq" id="WP_013057875.1">
    <property type="nucleotide sequence ID" value="NZ_BCVB01000006.1"/>
</dbReference>
<accession>A0A0B6ARJ1</accession>
<dbReference type="GO" id="GO:0022857">
    <property type="term" value="F:transmembrane transporter activity"/>
    <property type="evidence" value="ECO:0007669"/>
    <property type="project" value="InterPro"/>
</dbReference>
<dbReference type="InterPro" id="IPR045324">
    <property type="entry name" value="Small_multidrug_res"/>
</dbReference>
<evidence type="ECO:0000256" key="2">
    <source>
        <dbReference type="ARBA" id="ARBA00022448"/>
    </source>
</evidence>
<sequence>MKAYLFLAIAISSELFGTSMLKASNGFTKFWPSLGVLLGFGLAFYALSTSLQHIPLSVAYAIWSGVGTAVTAVIGVVIWKESGSLTMVFGIVLIIAGVILLNLKSVAH</sequence>
<keyword evidence="3" id="KW-1003">Cell membrane</keyword>
<dbReference type="Gene3D" id="1.10.3730.20">
    <property type="match status" value="1"/>
</dbReference>
<proteinExistence type="inferred from homology"/>
<evidence type="ECO:0000256" key="1">
    <source>
        <dbReference type="ARBA" id="ARBA00004651"/>
    </source>
</evidence>
<evidence type="ECO:0000256" key="5">
    <source>
        <dbReference type="ARBA" id="ARBA00022989"/>
    </source>
</evidence>
<keyword evidence="6" id="KW-0472">Membrane</keyword>
<dbReference type="PANTHER" id="PTHR30561:SF1">
    <property type="entry name" value="MULTIDRUG TRANSPORTER EMRE"/>
    <property type="match status" value="1"/>
</dbReference>
<dbReference type="GO" id="GO:0005886">
    <property type="term" value="C:plasma membrane"/>
    <property type="evidence" value="ECO:0007669"/>
    <property type="project" value="UniProtKB-SubCell"/>
</dbReference>